<evidence type="ECO:0000259" key="8">
    <source>
        <dbReference type="Pfam" id="PF02687"/>
    </source>
</evidence>
<protein>
    <submittedName>
        <fullName evidence="10">ABC transporter permease</fullName>
    </submittedName>
</protein>
<dbReference type="EMBL" id="CP018139">
    <property type="protein sequence ID" value="APE30674.1"/>
    <property type="molecule type" value="Genomic_DNA"/>
</dbReference>
<feature type="domain" description="ABC3 transporter permease C-terminal" evidence="8">
    <location>
        <begin position="246"/>
        <end position="356"/>
    </location>
</feature>
<dbReference type="AlphaFoldDB" id="A0A1J0VFB1"/>
<feature type="domain" description="ABC3 transporter permease C-terminal" evidence="8">
    <location>
        <begin position="727"/>
        <end position="845"/>
    </location>
</feature>
<evidence type="ECO:0000256" key="5">
    <source>
        <dbReference type="ARBA" id="ARBA00023136"/>
    </source>
</evidence>
<feature type="transmembrane region" description="Helical" evidence="7">
    <location>
        <begin position="391"/>
        <end position="409"/>
    </location>
</feature>
<dbReference type="Proteomes" id="UP000181985">
    <property type="component" value="Chromosome"/>
</dbReference>
<gene>
    <name evidence="10" type="ORF">BOX17_06725</name>
</gene>
<evidence type="ECO:0000256" key="4">
    <source>
        <dbReference type="ARBA" id="ARBA00022989"/>
    </source>
</evidence>
<feature type="transmembrane region" description="Helical" evidence="7">
    <location>
        <begin position="286"/>
        <end position="313"/>
    </location>
</feature>
<feature type="transmembrane region" description="Helical" evidence="7">
    <location>
        <begin position="819"/>
        <end position="841"/>
    </location>
</feature>
<dbReference type="PANTHER" id="PTHR30287:SF2">
    <property type="entry name" value="BLL1001 PROTEIN"/>
    <property type="match status" value="1"/>
</dbReference>
<feature type="transmembrane region" description="Helical" evidence="7">
    <location>
        <begin position="790"/>
        <end position="807"/>
    </location>
</feature>
<feature type="transmembrane region" description="Helical" evidence="7">
    <location>
        <begin position="467"/>
        <end position="487"/>
    </location>
</feature>
<evidence type="ECO:0000313" key="10">
    <source>
        <dbReference type="EMBL" id="APE30674.1"/>
    </source>
</evidence>
<feature type="region of interest" description="Disordered" evidence="6">
    <location>
        <begin position="546"/>
        <end position="571"/>
    </location>
</feature>
<keyword evidence="5 7" id="KW-0472">Membrane</keyword>
<sequence>MSPTLTALATLLSHYRRHPGQLAMLLLGLWVAGALWSGVQAINASARDSYARAEALFTSGLDRLERRDGEPLDRADFVGLRRAGLAVSPLLEGKVVTVQGERLTVIGIDPLTLPGDSAFATAGSPSTSTQGELTAFFTPPWQTRLAPETAARLGRSGEAARGAEPALRDGRRLPPLAVAPALPPDTLVMDIAAASRLLGRGDRISRLVTEAGTLATAPEGYRLIRADTLADPGELTASFHLNLTAMALLALIVGLFIVQAALGLALEQRLGLLRTLRALGVPGRTLVGLLALELALLGLVGALAGIASGVWLARALLPDVAATLQSLYGASVGTALHLPWHYWLGGLGVTLGGLLVAGSGTLWRAARLGVLGLGQAQAWRAGFQRQLRRQAVAGALAALLALATGAWLATRPAGEGLLAGFLLVAALMLACALWLSPLLAAGLAWLGRLARHRPLAQWALADLELQLPRLSLAMMALLIALSANLGVGSMVGGFRLTFLDWLDQRLAADLYLRPPVERFDEVQAWLARRDEVAELLPTAGTESVLLARETGGQEKGEGEGEGKGESGRRAPRLPVTLFGITPGEHLTPTWPLLATMAGRDAAWAALTAGEAFINEQLALGQGIAPGDRLTLQAPGGRERVTVAAIYPDYGNPRGEVVLATSRLRERFAAPPGSVGIVLAEGQEAAPLTRALTARFDLDDEALIDQRRIKALSTDIFERTFAITRALNALTLAVAALALLASLLAQARERRRRLAPLWALGVPRRALAGLQLAQLGGAALVTSVLAVPLGIAITTCLVTVINVAAFGWRLPLHVFPGEIALTLATALVVALLAAGLPALTLWRTPPRALLAEEETT</sequence>
<feature type="compositionally biased region" description="Basic and acidic residues" evidence="6">
    <location>
        <begin position="551"/>
        <end position="568"/>
    </location>
</feature>
<organism evidence="10 11">
    <name type="scientific">Halomonas aestuarii</name>
    <dbReference type="NCBI Taxonomy" id="1897729"/>
    <lineage>
        <taxon>Bacteria</taxon>
        <taxon>Pseudomonadati</taxon>
        <taxon>Pseudomonadota</taxon>
        <taxon>Gammaproteobacteria</taxon>
        <taxon>Oceanospirillales</taxon>
        <taxon>Halomonadaceae</taxon>
        <taxon>Halomonas</taxon>
    </lineage>
</organism>
<accession>A0A1J0VFB1</accession>
<comment type="subcellular location">
    <subcellularLocation>
        <location evidence="1">Cell membrane</location>
        <topology evidence="1">Multi-pass membrane protein</topology>
    </subcellularLocation>
</comment>
<feature type="domain" description="MacB-like periplasmic core" evidence="9">
    <location>
        <begin position="472"/>
        <end position="692"/>
    </location>
</feature>
<feature type="transmembrane region" description="Helical" evidence="7">
    <location>
        <begin position="340"/>
        <end position="363"/>
    </location>
</feature>
<evidence type="ECO:0000313" key="11">
    <source>
        <dbReference type="Proteomes" id="UP000181985"/>
    </source>
</evidence>
<evidence type="ECO:0000256" key="7">
    <source>
        <dbReference type="SAM" id="Phobius"/>
    </source>
</evidence>
<reference evidence="11" key="1">
    <citation type="submission" date="2016-11" db="EMBL/GenBank/DDBJ databases">
        <title>Halolamina sediminis sp. nov., an extremely halophilic archaeon isolated from solar salt.</title>
        <authorList>
            <person name="Koh H.-W."/>
            <person name="Rani S."/>
            <person name="Park S.-J."/>
        </authorList>
    </citation>
    <scope>NUCLEOTIDE SEQUENCE [LARGE SCALE GENOMIC DNA]</scope>
    <source>
        <strain evidence="11">Hb3</strain>
    </source>
</reference>
<evidence type="ECO:0000256" key="3">
    <source>
        <dbReference type="ARBA" id="ARBA00022692"/>
    </source>
</evidence>
<feature type="transmembrane region" description="Helical" evidence="7">
    <location>
        <begin position="421"/>
        <end position="446"/>
    </location>
</feature>
<proteinExistence type="predicted"/>
<evidence type="ECO:0000259" key="9">
    <source>
        <dbReference type="Pfam" id="PF12704"/>
    </source>
</evidence>
<dbReference type="KEGG" id="hsi:BOX17_06725"/>
<name>A0A1J0VFB1_9GAMM</name>
<keyword evidence="11" id="KW-1185">Reference proteome</keyword>
<dbReference type="InterPro" id="IPR003838">
    <property type="entry name" value="ABC3_permease_C"/>
</dbReference>
<dbReference type="RefSeq" id="WP_071942964.1">
    <property type="nucleotide sequence ID" value="NZ_CP018139.1"/>
</dbReference>
<dbReference type="Pfam" id="PF12704">
    <property type="entry name" value="MacB_PCD"/>
    <property type="match status" value="1"/>
</dbReference>
<keyword evidence="3 7" id="KW-0812">Transmembrane</keyword>
<dbReference type="InterPro" id="IPR038766">
    <property type="entry name" value="Membrane_comp_ABC_pdt"/>
</dbReference>
<feature type="transmembrane region" description="Helical" evidence="7">
    <location>
        <begin position="725"/>
        <end position="744"/>
    </location>
</feature>
<evidence type="ECO:0000256" key="6">
    <source>
        <dbReference type="SAM" id="MobiDB-lite"/>
    </source>
</evidence>
<keyword evidence="2" id="KW-1003">Cell membrane</keyword>
<dbReference type="PANTHER" id="PTHR30287">
    <property type="entry name" value="MEMBRANE COMPONENT OF PREDICTED ABC SUPERFAMILY METABOLITE UPTAKE TRANSPORTER"/>
    <property type="match status" value="1"/>
</dbReference>
<dbReference type="Pfam" id="PF02687">
    <property type="entry name" value="FtsX"/>
    <property type="match status" value="2"/>
</dbReference>
<evidence type="ECO:0000256" key="2">
    <source>
        <dbReference type="ARBA" id="ARBA00022475"/>
    </source>
</evidence>
<dbReference type="GO" id="GO:0005886">
    <property type="term" value="C:plasma membrane"/>
    <property type="evidence" value="ECO:0007669"/>
    <property type="project" value="UniProtKB-SubCell"/>
</dbReference>
<feature type="transmembrane region" description="Helical" evidence="7">
    <location>
        <begin position="245"/>
        <end position="266"/>
    </location>
</feature>
<keyword evidence="4 7" id="KW-1133">Transmembrane helix</keyword>
<dbReference type="InterPro" id="IPR025857">
    <property type="entry name" value="MacB_PCD"/>
</dbReference>
<evidence type="ECO:0000256" key="1">
    <source>
        <dbReference type="ARBA" id="ARBA00004651"/>
    </source>
</evidence>